<gene>
    <name evidence="3" type="ORF">KSP40_PGU018289</name>
</gene>
<protein>
    <submittedName>
        <fullName evidence="3">Uncharacterized protein</fullName>
    </submittedName>
</protein>
<dbReference type="InterPro" id="IPR050422">
    <property type="entry name" value="X-Pro_aminopeptidase_P"/>
</dbReference>
<keyword evidence="2" id="KW-0472">Membrane</keyword>
<feature type="transmembrane region" description="Helical" evidence="2">
    <location>
        <begin position="132"/>
        <end position="156"/>
    </location>
</feature>
<feature type="compositionally biased region" description="Pro residues" evidence="1">
    <location>
        <begin position="208"/>
        <end position="224"/>
    </location>
</feature>
<feature type="compositionally biased region" description="Low complexity" evidence="1">
    <location>
        <begin position="225"/>
        <end position="234"/>
    </location>
</feature>
<dbReference type="PANTHER" id="PTHR43763">
    <property type="entry name" value="XAA-PRO AMINOPEPTIDASE 1"/>
    <property type="match status" value="1"/>
</dbReference>
<feature type="region of interest" description="Disordered" evidence="1">
    <location>
        <begin position="281"/>
        <end position="325"/>
    </location>
</feature>
<evidence type="ECO:0000256" key="2">
    <source>
        <dbReference type="SAM" id="Phobius"/>
    </source>
</evidence>
<proteinExistence type="predicted"/>
<feature type="region of interest" description="Disordered" evidence="1">
    <location>
        <begin position="205"/>
        <end position="234"/>
    </location>
</feature>
<dbReference type="InterPro" id="IPR029149">
    <property type="entry name" value="Creatin/AminoP/Spt16_N"/>
</dbReference>
<keyword evidence="2" id="KW-0812">Transmembrane</keyword>
<dbReference type="Proteomes" id="UP001412067">
    <property type="component" value="Unassembled WGS sequence"/>
</dbReference>
<dbReference type="PANTHER" id="PTHR43763:SF12">
    <property type="entry name" value="AMINOPEPTIDASE P1"/>
    <property type="match status" value="1"/>
</dbReference>
<reference evidence="3 4" key="1">
    <citation type="journal article" date="2022" name="Nat. Plants">
        <title>Genomes of leafy and leafless Platanthera orchids illuminate the evolution of mycoheterotrophy.</title>
        <authorList>
            <person name="Li M.H."/>
            <person name="Liu K.W."/>
            <person name="Li Z."/>
            <person name="Lu H.C."/>
            <person name="Ye Q.L."/>
            <person name="Zhang D."/>
            <person name="Wang J.Y."/>
            <person name="Li Y.F."/>
            <person name="Zhong Z.M."/>
            <person name="Liu X."/>
            <person name="Yu X."/>
            <person name="Liu D.K."/>
            <person name="Tu X.D."/>
            <person name="Liu B."/>
            <person name="Hao Y."/>
            <person name="Liao X.Y."/>
            <person name="Jiang Y.T."/>
            <person name="Sun W.H."/>
            <person name="Chen J."/>
            <person name="Chen Y.Q."/>
            <person name="Ai Y."/>
            <person name="Zhai J.W."/>
            <person name="Wu S.S."/>
            <person name="Zhou Z."/>
            <person name="Hsiao Y.Y."/>
            <person name="Wu W.L."/>
            <person name="Chen Y.Y."/>
            <person name="Lin Y.F."/>
            <person name="Hsu J.L."/>
            <person name="Li C.Y."/>
            <person name="Wang Z.W."/>
            <person name="Zhao X."/>
            <person name="Zhong W.Y."/>
            <person name="Ma X.K."/>
            <person name="Ma L."/>
            <person name="Huang J."/>
            <person name="Chen G.Z."/>
            <person name="Huang M.Z."/>
            <person name="Huang L."/>
            <person name="Peng D.H."/>
            <person name="Luo Y.B."/>
            <person name="Zou S.Q."/>
            <person name="Chen S.P."/>
            <person name="Lan S."/>
            <person name="Tsai W.C."/>
            <person name="Van de Peer Y."/>
            <person name="Liu Z.J."/>
        </authorList>
    </citation>
    <scope>NUCLEOTIDE SEQUENCE [LARGE SCALE GENOMIC DNA]</scope>
    <source>
        <strain evidence="3">Lor288</strain>
    </source>
</reference>
<accession>A0ABR2LJQ7</accession>
<name>A0ABR2LJQ7_9ASPA</name>
<keyword evidence="2" id="KW-1133">Transmembrane helix</keyword>
<evidence type="ECO:0000313" key="3">
    <source>
        <dbReference type="EMBL" id="KAK8943319.1"/>
    </source>
</evidence>
<evidence type="ECO:0000313" key="4">
    <source>
        <dbReference type="Proteomes" id="UP001412067"/>
    </source>
</evidence>
<dbReference type="Pfam" id="PF16189">
    <property type="entry name" value="Creatinase_N_2"/>
    <property type="match status" value="2"/>
</dbReference>
<organism evidence="3 4">
    <name type="scientific">Platanthera guangdongensis</name>
    <dbReference type="NCBI Taxonomy" id="2320717"/>
    <lineage>
        <taxon>Eukaryota</taxon>
        <taxon>Viridiplantae</taxon>
        <taxon>Streptophyta</taxon>
        <taxon>Embryophyta</taxon>
        <taxon>Tracheophyta</taxon>
        <taxon>Spermatophyta</taxon>
        <taxon>Magnoliopsida</taxon>
        <taxon>Liliopsida</taxon>
        <taxon>Asparagales</taxon>
        <taxon>Orchidaceae</taxon>
        <taxon>Orchidoideae</taxon>
        <taxon>Orchideae</taxon>
        <taxon>Orchidinae</taxon>
        <taxon>Platanthera</taxon>
    </lineage>
</organism>
<dbReference type="Gene3D" id="3.40.350.10">
    <property type="entry name" value="Creatinase/prolidase N-terminal domain"/>
    <property type="match status" value="3"/>
</dbReference>
<keyword evidence="4" id="KW-1185">Reference proteome</keyword>
<sequence length="325" mass="35401">MNGWGCGLQVGGGSTASVKETIHGMITCGQANLQRDAAIGVDPWCVSVDTAHRWIQAFSKNKQNLIQLPVNLVDVIWKGRPAAEIQPVTLQPLEFAGRTVAEKLKDLRERLAREKACGIVITALDEVSHPSLLAVLLSQSYYILLVVMLLVFWLHVCSMLKNIKVAWLYNIRGNDASYSPVVHAYAIVTTDLAFFYVDKRKVSSEPVASPPPPPTPPLPAPHSPPSSCKSSAAAPGFVAPSTQAAIGLKSPALVTPALWSGDFSGDVIGASRQSWQKLIEQKQCGSHKQRDAYKTSREGGLDAVKRRNGEMRSQTESTRSRERHD</sequence>
<feature type="compositionally biased region" description="Basic and acidic residues" evidence="1">
    <location>
        <begin position="288"/>
        <end position="310"/>
    </location>
</feature>
<comment type="caution">
    <text evidence="3">The sequence shown here is derived from an EMBL/GenBank/DDBJ whole genome shotgun (WGS) entry which is preliminary data.</text>
</comment>
<evidence type="ECO:0000256" key="1">
    <source>
        <dbReference type="SAM" id="MobiDB-lite"/>
    </source>
</evidence>
<dbReference type="EMBL" id="JBBWWR010000018">
    <property type="protein sequence ID" value="KAK8943319.1"/>
    <property type="molecule type" value="Genomic_DNA"/>
</dbReference>